<feature type="region of interest" description="Disordered" evidence="1">
    <location>
        <begin position="105"/>
        <end position="138"/>
    </location>
</feature>
<protein>
    <submittedName>
        <fullName evidence="2">Uncharacterized protein</fullName>
    </submittedName>
</protein>
<dbReference type="EMBL" id="CP108188">
    <property type="protein sequence ID" value="WTR72510.1"/>
    <property type="molecule type" value="Genomic_DNA"/>
</dbReference>
<evidence type="ECO:0000256" key="1">
    <source>
        <dbReference type="SAM" id="MobiDB-lite"/>
    </source>
</evidence>
<keyword evidence="3" id="KW-1185">Reference proteome</keyword>
<proteinExistence type="predicted"/>
<feature type="compositionally biased region" description="Basic and acidic residues" evidence="1">
    <location>
        <begin position="129"/>
        <end position="138"/>
    </location>
</feature>
<organism evidence="2 3">
    <name type="scientific">Streptomyces zaomyceticus</name>
    <dbReference type="NCBI Taxonomy" id="68286"/>
    <lineage>
        <taxon>Bacteria</taxon>
        <taxon>Bacillati</taxon>
        <taxon>Actinomycetota</taxon>
        <taxon>Actinomycetes</taxon>
        <taxon>Kitasatosporales</taxon>
        <taxon>Streptomycetaceae</taxon>
        <taxon>Streptomyces</taxon>
    </lineage>
</organism>
<sequence>MRREGAPRRLTADGTVWLWSVRHRHPDCRTVLSLRRAEHPHAQLRLVFRDAPGRVVAGFTTGSGELAAVAGGHLNLNEPGVVRVFLDAAGARGLLPTTHGVREEDGWPLFDAVASTPEPHGTGPSPDPSRLRRAQDPS</sequence>
<reference evidence="2 3" key="1">
    <citation type="submission" date="2022-10" db="EMBL/GenBank/DDBJ databases">
        <title>The complete genomes of actinobacterial strains from the NBC collection.</title>
        <authorList>
            <person name="Joergensen T.S."/>
            <person name="Alvarez Arevalo M."/>
            <person name="Sterndorff E.B."/>
            <person name="Faurdal D."/>
            <person name="Vuksanovic O."/>
            <person name="Mourched A.-S."/>
            <person name="Charusanti P."/>
            <person name="Shaw S."/>
            <person name="Blin K."/>
            <person name="Weber T."/>
        </authorList>
    </citation>
    <scope>NUCLEOTIDE SEQUENCE [LARGE SCALE GENOMIC DNA]</scope>
    <source>
        <strain evidence="2 3">NBC_00123</strain>
    </source>
</reference>
<gene>
    <name evidence="2" type="ORF">OG814_26135</name>
</gene>
<accession>A0ABZ1LDM8</accession>
<dbReference type="RefSeq" id="WP_371636450.1">
    <property type="nucleotide sequence ID" value="NZ_CP108062.1"/>
</dbReference>
<dbReference type="Proteomes" id="UP001622594">
    <property type="component" value="Chromosome"/>
</dbReference>
<evidence type="ECO:0000313" key="3">
    <source>
        <dbReference type="Proteomes" id="UP001622594"/>
    </source>
</evidence>
<evidence type="ECO:0000313" key="2">
    <source>
        <dbReference type="EMBL" id="WTR72510.1"/>
    </source>
</evidence>
<name>A0ABZ1LDM8_9ACTN</name>